<dbReference type="AlphaFoldDB" id="A0A1S4A6N7"/>
<dbReference type="OMA" id="IMVERCI"/>
<dbReference type="Proteomes" id="UP000790787">
    <property type="component" value="Chromosome 8"/>
</dbReference>
<organism evidence="6 7">
    <name type="scientific">Nicotiana tabacum</name>
    <name type="common">Common tobacco</name>
    <dbReference type="NCBI Taxonomy" id="4097"/>
    <lineage>
        <taxon>Eukaryota</taxon>
        <taxon>Viridiplantae</taxon>
        <taxon>Streptophyta</taxon>
        <taxon>Embryophyta</taxon>
        <taxon>Tracheophyta</taxon>
        <taxon>Spermatophyta</taxon>
        <taxon>Magnoliopsida</taxon>
        <taxon>eudicotyledons</taxon>
        <taxon>Gunneridae</taxon>
        <taxon>Pentapetalae</taxon>
        <taxon>asterids</taxon>
        <taxon>lamiids</taxon>
        <taxon>Solanales</taxon>
        <taxon>Solanaceae</taxon>
        <taxon>Nicotianoideae</taxon>
        <taxon>Nicotianeae</taxon>
        <taxon>Nicotiana</taxon>
    </lineage>
</organism>
<dbReference type="STRING" id="4097.A0A1S4A6N7"/>
<dbReference type="SMR" id="A0A1S4A6N7"/>
<proteinExistence type="predicted"/>
<evidence type="ECO:0000256" key="2">
    <source>
        <dbReference type="ARBA" id="ARBA00023015"/>
    </source>
</evidence>
<evidence type="ECO:0000256" key="4">
    <source>
        <dbReference type="ARBA" id="ARBA00023242"/>
    </source>
</evidence>
<keyword evidence="3" id="KW-0804">Transcription</keyword>
<dbReference type="InterPro" id="IPR036638">
    <property type="entry name" value="HLH_DNA-bd_sf"/>
</dbReference>
<evidence type="ECO:0000313" key="6">
    <source>
        <dbReference type="Proteomes" id="UP000790787"/>
    </source>
</evidence>
<dbReference type="InterPro" id="IPR052610">
    <property type="entry name" value="bHLH_transcription_regulator"/>
</dbReference>
<keyword evidence="4" id="KW-0539">Nucleus</keyword>
<dbReference type="KEGG" id="nta:107794340"/>
<dbReference type="RefSeq" id="XP_016472308.1">
    <property type="nucleotide sequence ID" value="XM_016616822.2"/>
</dbReference>
<dbReference type="GO" id="GO:0046983">
    <property type="term" value="F:protein dimerization activity"/>
    <property type="evidence" value="ECO:0007669"/>
    <property type="project" value="InterPro"/>
</dbReference>
<dbReference type="SMART" id="SM00353">
    <property type="entry name" value="HLH"/>
    <property type="match status" value="1"/>
</dbReference>
<reference evidence="6" key="1">
    <citation type="journal article" date="2014" name="Nat. Commun.">
        <title>The tobacco genome sequence and its comparison with those of tomato and potato.</title>
        <authorList>
            <person name="Sierro N."/>
            <person name="Battey J.N."/>
            <person name="Ouadi S."/>
            <person name="Bakaher N."/>
            <person name="Bovet L."/>
            <person name="Willig A."/>
            <person name="Goepfert S."/>
            <person name="Peitsch M.C."/>
            <person name="Ivanov N.V."/>
        </authorList>
    </citation>
    <scope>NUCLEOTIDE SEQUENCE [LARGE SCALE GENOMIC DNA]</scope>
</reference>
<name>A0A1S4A6N7_TOBAC</name>
<sequence>MEYTGNFNDEDDFFLDVMQNFSQDIYSYSNIIEEKDQLKDLSSSPLKSSSGFLISFSSSQEEENIAIVKSHLEEINACQAFEGNNNNNIMYKRTPLQAQEHVTAERKRREKMGELFISLSKVVPGLKKLDKSSILGDTIEYTKELQQQVKILEETKKNIPSACENINDSSSYNKNVNCIDDQVLGSKIKTRILDKNVLINIHCNKQDGVVGRILFEMEQLHLSVNDIRIMPFGCTNLEISILAEMENGCCITVQDIVNALQINILDQVQSAVA</sequence>
<evidence type="ECO:0000256" key="3">
    <source>
        <dbReference type="ARBA" id="ARBA00023163"/>
    </source>
</evidence>
<dbReference type="InterPro" id="IPR011598">
    <property type="entry name" value="bHLH_dom"/>
</dbReference>
<dbReference type="PaxDb" id="4097-A0A1S4A6N7"/>
<dbReference type="Pfam" id="PF00010">
    <property type="entry name" value="HLH"/>
    <property type="match status" value="1"/>
</dbReference>
<dbReference type="SUPFAM" id="SSF47459">
    <property type="entry name" value="HLH, helix-loop-helix DNA-binding domain"/>
    <property type="match status" value="1"/>
</dbReference>
<keyword evidence="2" id="KW-0805">Transcription regulation</keyword>
<evidence type="ECO:0000259" key="5">
    <source>
        <dbReference type="PROSITE" id="PS50888"/>
    </source>
</evidence>
<protein>
    <submittedName>
        <fullName evidence="7">Transcription factor bHLH18-like</fullName>
    </submittedName>
    <submittedName>
        <fullName evidence="7">Transcription factor bHLH25-like</fullName>
    </submittedName>
</protein>
<dbReference type="GeneID" id="107794340"/>
<dbReference type="PROSITE" id="PS50888">
    <property type="entry name" value="BHLH"/>
    <property type="match status" value="1"/>
</dbReference>
<evidence type="ECO:0000313" key="7">
    <source>
        <dbReference type="RefSeq" id="XP_016472308.1"/>
    </source>
</evidence>
<dbReference type="Gene3D" id="4.10.280.10">
    <property type="entry name" value="Helix-loop-helix DNA-binding domain"/>
    <property type="match status" value="1"/>
</dbReference>
<dbReference type="OrthoDB" id="690068at2759"/>
<dbReference type="GO" id="GO:0005634">
    <property type="term" value="C:nucleus"/>
    <property type="evidence" value="ECO:0007669"/>
    <property type="project" value="UniProtKB-SubCell"/>
</dbReference>
<evidence type="ECO:0000256" key="1">
    <source>
        <dbReference type="ARBA" id="ARBA00004123"/>
    </source>
</evidence>
<dbReference type="RefSeq" id="XP_016472308.1">
    <property type="nucleotide sequence ID" value="XM_016616822.1"/>
</dbReference>
<dbReference type="PANTHER" id="PTHR45959">
    <property type="entry name" value="BHLH TRANSCRIPTION FACTOR"/>
    <property type="match status" value="1"/>
</dbReference>
<feature type="domain" description="BHLH" evidence="5">
    <location>
        <begin position="96"/>
        <end position="145"/>
    </location>
</feature>
<dbReference type="PANTHER" id="PTHR45959:SF12">
    <property type="entry name" value="TRANSCRIPTION FACTOR BHLH18-LIKE"/>
    <property type="match status" value="1"/>
</dbReference>
<gene>
    <name evidence="7" type="primary">LOC107794340</name>
</gene>
<keyword evidence="6" id="KW-1185">Reference proteome</keyword>
<reference evidence="7" key="2">
    <citation type="submission" date="2025-08" db="UniProtKB">
        <authorList>
            <consortium name="RefSeq"/>
        </authorList>
    </citation>
    <scope>IDENTIFICATION</scope>
    <source>
        <tissue evidence="7">Leaf</tissue>
    </source>
</reference>
<accession>A0A1S4A6N7</accession>
<comment type="subcellular location">
    <subcellularLocation>
        <location evidence="1">Nucleus</location>
    </subcellularLocation>
</comment>